<dbReference type="Gene3D" id="3.30.300.70">
    <property type="entry name" value="RimP-like superfamily, N-terminal"/>
    <property type="match status" value="1"/>
</dbReference>
<evidence type="ECO:0000259" key="6">
    <source>
        <dbReference type="Pfam" id="PF17384"/>
    </source>
</evidence>
<dbReference type="AlphaFoldDB" id="A0A2N8KTU7"/>
<evidence type="ECO:0000256" key="2">
    <source>
        <dbReference type="ARBA" id="ARBA00022517"/>
    </source>
</evidence>
<comment type="similarity">
    <text evidence="3">Belongs to the RimP family.</text>
</comment>
<evidence type="ECO:0000256" key="4">
    <source>
        <dbReference type="SAM" id="MobiDB-lite"/>
    </source>
</evidence>
<dbReference type="InterPro" id="IPR028989">
    <property type="entry name" value="RimP_N"/>
</dbReference>
<feature type="domain" description="Ribosome maturation factor RimP N-terminal" evidence="5">
    <location>
        <begin position="7"/>
        <end position="80"/>
    </location>
</feature>
<dbReference type="InterPro" id="IPR003728">
    <property type="entry name" value="Ribosome_maturation_RimP"/>
</dbReference>
<dbReference type="Pfam" id="PF17384">
    <property type="entry name" value="DUF150_C"/>
    <property type="match status" value="1"/>
</dbReference>
<dbReference type="Proteomes" id="UP000235916">
    <property type="component" value="Unassembled WGS sequence"/>
</dbReference>
<dbReference type="HAMAP" id="MF_01077">
    <property type="entry name" value="RimP"/>
    <property type="match status" value="1"/>
</dbReference>
<dbReference type="EMBL" id="POSP01000003">
    <property type="protein sequence ID" value="PND36874.1"/>
    <property type="molecule type" value="Genomic_DNA"/>
</dbReference>
<feature type="region of interest" description="Disordered" evidence="4">
    <location>
        <begin position="193"/>
        <end position="221"/>
    </location>
</feature>
<dbReference type="OrthoDB" id="9805006at2"/>
<dbReference type="GO" id="GO:0000028">
    <property type="term" value="P:ribosomal small subunit assembly"/>
    <property type="evidence" value="ECO:0007669"/>
    <property type="project" value="TreeGrafter"/>
</dbReference>
<feature type="domain" description="Ribosome maturation factor RimP C-terminal" evidence="6">
    <location>
        <begin position="83"/>
        <end position="116"/>
    </location>
</feature>
<sequence>MNWQDAVEKTVTGLGYDLVDCERSPGGLLRVYIDKLPAEALTGALISVDDCERVTRQLQYLLEVEGCAYERLEVSSPGLDRPLKKPQDYARFLGEEIEITLRMPFQGRKKYKGVLAQQPVEGGEPLAHPFPLVAPDGVAVIEPAAALAVLAAFADTQAWRLVFSEGGAEQALDFSLEEVREARLVPVVSFKGRGVKPAPAKKPPRAKPARKDDKVDGGPDQ</sequence>
<dbReference type="PANTHER" id="PTHR33867">
    <property type="entry name" value="RIBOSOME MATURATION FACTOR RIMP"/>
    <property type="match status" value="1"/>
</dbReference>
<evidence type="ECO:0000313" key="7">
    <source>
        <dbReference type="EMBL" id="PND36874.1"/>
    </source>
</evidence>
<dbReference type="InterPro" id="IPR035956">
    <property type="entry name" value="RimP_N_sf"/>
</dbReference>
<comment type="caution">
    <text evidence="7">The sequence shown here is derived from an EMBL/GenBank/DDBJ whole genome shotgun (WGS) entry which is preliminary data.</text>
</comment>
<comment type="function">
    <text evidence="3">Required for maturation of 30S ribosomal subunits.</text>
</comment>
<dbReference type="SUPFAM" id="SSF75420">
    <property type="entry name" value="YhbC-like, N-terminal domain"/>
    <property type="match status" value="1"/>
</dbReference>
<keyword evidence="1 3" id="KW-0963">Cytoplasm</keyword>
<organism evidence="7 8">
    <name type="scientific">Kinneretia aquatilis</name>
    <dbReference type="NCBI Taxonomy" id="2070761"/>
    <lineage>
        <taxon>Bacteria</taxon>
        <taxon>Pseudomonadati</taxon>
        <taxon>Pseudomonadota</taxon>
        <taxon>Betaproteobacteria</taxon>
        <taxon>Burkholderiales</taxon>
        <taxon>Sphaerotilaceae</taxon>
        <taxon>Roseateles</taxon>
    </lineage>
</organism>
<dbReference type="RefSeq" id="WP_102766796.1">
    <property type="nucleotide sequence ID" value="NZ_POSP01000003.1"/>
</dbReference>
<dbReference type="Pfam" id="PF02576">
    <property type="entry name" value="RimP_N"/>
    <property type="match status" value="1"/>
</dbReference>
<dbReference type="NCBIfam" id="NF000929">
    <property type="entry name" value="PRK00092.2-1"/>
    <property type="match status" value="1"/>
</dbReference>
<dbReference type="GO" id="GO:0005829">
    <property type="term" value="C:cytosol"/>
    <property type="evidence" value="ECO:0007669"/>
    <property type="project" value="TreeGrafter"/>
</dbReference>
<protein>
    <recommendedName>
        <fullName evidence="3">Ribosome maturation factor RimP</fullName>
    </recommendedName>
</protein>
<proteinExistence type="inferred from homology"/>
<name>A0A2N8KTU7_9BURK</name>
<dbReference type="GO" id="GO:0006412">
    <property type="term" value="P:translation"/>
    <property type="evidence" value="ECO:0007669"/>
    <property type="project" value="TreeGrafter"/>
</dbReference>
<dbReference type="CDD" id="cd01734">
    <property type="entry name" value="YlxS_C"/>
    <property type="match status" value="1"/>
</dbReference>
<evidence type="ECO:0000256" key="1">
    <source>
        <dbReference type="ARBA" id="ARBA00022490"/>
    </source>
</evidence>
<gene>
    <name evidence="3" type="primary">rimP</name>
    <name evidence="7" type="ORF">C1O66_04525</name>
</gene>
<dbReference type="PANTHER" id="PTHR33867:SF1">
    <property type="entry name" value="RIBOSOME MATURATION FACTOR RIMP"/>
    <property type="match status" value="1"/>
</dbReference>
<comment type="subcellular location">
    <subcellularLocation>
        <location evidence="3">Cytoplasm</location>
    </subcellularLocation>
</comment>
<feature type="compositionally biased region" description="Basic and acidic residues" evidence="4">
    <location>
        <begin position="209"/>
        <end position="221"/>
    </location>
</feature>
<dbReference type="InterPro" id="IPR028998">
    <property type="entry name" value="RimP_C"/>
</dbReference>
<accession>A0A2N8KTU7</accession>
<keyword evidence="8" id="KW-1185">Reference proteome</keyword>
<evidence type="ECO:0000313" key="8">
    <source>
        <dbReference type="Proteomes" id="UP000235916"/>
    </source>
</evidence>
<evidence type="ECO:0000259" key="5">
    <source>
        <dbReference type="Pfam" id="PF02576"/>
    </source>
</evidence>
<reference evidence="7 8" key="1">
    <citation type="submission" date="2018-01" db="EMBL/GenBank/DDBJ databases">
        <title>Draft genome sequence of Paucibacter aquatile CR182 isolated from freshwater of the Nakdong River.</title>
        <authorList>
            <person name="Choi A."/>
            <person name="Chung E.J."/>
        </authorList>
    </citation>
    <scope>NUCLEOTIDE SEQUENCE [LARGE SCALE GENOMIC DNA]</scope>
    <source>
        <strain evidence="7 8">CR182</strain>
    </source>
</reference>
<evidence type="ECO:0000256" key="3">
    <source>
        <dbReference type="HAMAP-Rule" id="MF_01077"/>
    </source>
</evidence>
<keyword evidence="2 3" id="KW-0690">Ribosome biogenesis</keyword>
<dbReference type="SUPFAM" id="SSF74942">
    <property type="entry name" value="YhbC-like, C-terminal domain"/>
    <property type="match status" value="1"/>
</dbReference>
<dbReference type="InterPro" id="IPR036847">
    <property type="entry name" value="RimP_C_sf"/>
</dbReference>